<name>A0A1S3HJD0_LINAN</name>
<keyword evidence="8" id="KW-1185">Reference proteome</keyword>
<keyword evidence="3 6" id="KW-1133">Transmembrane helix</keyword>
<feature type="transmembrane region" description="Helical" evidence="6">
    <location>
        <begin position="118"/>
        <end position="137"/>
    </location>
</feature>
<feature type="transmembrane region" description="Helical" evidence="6">
    <location>
        <begin position="250"/>
        <end position="275"/>
    </location>
</feature>
<evidence type="ECO:0000256" key="2">
    <source>
        <dbReference type="ARBA" id="ARBA00022692"/>
    </source>
</evidence>
<dbReference type="Proteomes" id="UP000085678">
    <property type="component" value="Unplaced"/>
</dbReference>
<dbReference type="GO" id="GO:0016020">
    <property type="term" value="C:membrane"/>
    <property type="evidence" value="ECO:0007669"/>
    <property type="project" value="UniProtKB-SubCell"/>
</dbReference>
<keyword evidence="4 6" id="KW-0472">Membrane</keyword>
<dbReference type="InterPro" id="IPR017452">
    <property type="entry name" value="GPCR_Rhodpsn_7TM"/>
</dbReference>
<comment type="subcellular location">
    <subcellularLocation>
        <location evidence="1">Membrane</location>
    </subcellularLocation>
</comment>
<dbReference type="PROSITE" id="PS50262">
    <property type="entry name" value="G_PROTEIN_RECEP_F1_2"/>
    <property type="match status" value="1"/>
</dbReference>
<dbReference type="PROSITE" id="PS00237">
    <property type="entry name" value="G_PROTEIN_RECEP_F1_1"/>
    <property type="match status" value="1"/>
</dbReference>
<keyword evidence="5" id="KW-0807">Transducer</keyword>
<dbReference type="Pfam" id="PF00001">
    <property type="entry name" value="7tm_1"/>
    <property type="match status" value="1"/>
</dbReference>
<dbReference type="PANTHER" id="PTHR46641">
    <property type="entry name" value="FMRFAMIDE RECEPTOR-RELATED"/>
    <property type="match status" value="1"/>
</dbReference>
<feature type="transmembrane region" description="Helical" evidence="6">
    <location>
        <begin position="24"/>
        <end position="50"/>
    </location>
</feature>
<sequence length="352" mass="40950">MNNSSLFLCRNATVISERKLATMFYIHAVLAFGFIIFGLCGNLLAFIVLWREKQKTTTSLTLRALAVSDSIYLVCSLIFLSLPSMEKYNGQVGDSFLTDTYPQLMPFVKPMLYISQQISSWLVVLVTLDRFIVVCYPLKSFTYCTLNRAKKHIAAVYIVSVFYNIPRFFELDIKQCYNIKLDKFVHEVHNYPWSYSTAYWIIYQIVLYFLTMYIVPMVILGFVNTKLIISLRAANRQRAQITGKEHDDNISIMLVVVVFVFIACQTPDFLLQIFYFMTVVLSDAAFVYEFNFFVYYLITAFLLVFNCSINFIIYCICGKKFRKMMFETIQCQRQGHGNKSESSHSHMRDSKC</sequence>
<organism evidence="8 9">
    <name type="scientific">Lingula anatina</name>
    <name type="common">Brachiopod</name>
    <name type="synonym">Lingula unguis</name>
    <dbReference type="NCBI Taxonomy" id="7574"/>
    <lineage>
        <taxon>Eukaryota</taxon>
        <taxon>Metazoa</taxon>
        <taxon>Spiralia</taxon>
        <taxon>Lophotrochozoa</taxon>
        <taxon>Brachiopoda</taxon>
        <taxon>Linguliformea</taxon>
        <taxon>Lingulata</taxon>
        <taxon>Lingulida</taxon>
        <taxon>Linguloidea</taxon>
        <taxon>Lingulidae</taxon>
        <taxon>Lingula</taxon>
    </lineage>
</organism>
<evidence type="ECO:0000256" key="6">
    <source>
        <dbReference type="SAM" id="Phobius"/>
    </source>
</evidence>
<protein>
    <submittedName>
        <fullName evidence="9">FMRFamide receptor</fullName>
    </submittedName>
</protein>
<evidence type="ECO:0000256" key="3">
    <source>
        <dbReference type="ARBA" id="ARBA00022989"/>
    </source>
</evidence>
<keyword evidence="2 5" id="KW-0812">Transmembrane</keyword>
<reference evidence="9" key="1">
    <citation type="submission" date="2025-08" db="UniProtKB">
        <authorList>
            <consortium name="RefSeq"/>
        </authorList>
    </citation>
    <scope>IDENTIFICATION</scope>
    <source>
        <tissue evidence="9">Gonads</tissue>
    </source>
</reference>
<dbReference type="STRING" id="7574.A0A1S3HJD0"/>
<dbReference type="KEGG" id="lak:106155702"/>
<dbReference type="OrthoDB" id="10011262at2759"/>
<evidence type="ECO:0000256" key="1">
    <source>
        <dbReference type="ARBA" id="ARBA00004370"/>
    </source>
</evidence>
<dbReference type="GeneID" id="106155702"/>
<evidence type="ECO:0000256" key="4">
    <source>
        <dbReference type="ARBA" id="ARBA00023136"/>
    </source>
</evidence>
<feature type="domain" description="G-protein coupled receptors family 1 profile" evidence="7">
    <location>
        <begin position="41"/>
        <end position="314"/>
    </location>
</feature>
<evidence type="ECO:0000313" key="9">
    <source>
        <dbReference type="RefSeq" id="XP_013386117.1"/>
    </source>
</evidence>
<dbReference type="InterPro" id="IPR000276">
    <property type="entry name" value="GPCR_Rhodpsn"/>
</dbReference>
<keyword evidence="5 9" id="KW-0675">Receptor</keyword>
<evidence type="ECO:0000259" key="7">
    <source>
        <dbReference type="PROSITE" id="PS50262"/>
    </source>
</evidence>
<dbReference type="CDD" id="cd14978">
    <property type="entry name" value="7tmA_FMRFamide_R-like"/>
    <property type="match status" value="1"/>
</dbReference>
<dbReference type="PRINTS" id="PR00237">
    <property type="entry name" value="GPCRRHODOPSN"/>
</dbReference>
<dbReference type="RefSeq" id="XP_013386117.1">
    <property type="nucleotide sequence ID" value="XM_013530663.1"/>
</dbReference>
<dbReference type="AlphaFoldDB" id="A0A1S3HJD0"/>
<feature type="transmembrane region" description="Helical" evidence="6">
    <location>
        <begin position="201"/>
        <end position="229"/>
    </location>
</feature>
<dbReference type="Gene3D" id="1.20.1070.10">
    <property type="entry name" value="Rhodopsin 7-helix transmembrane proteins"/>
    <property type="match status" value="1"/>
</dbReference>
<gene>
    <name evidence="9" type="primary">LOC106155702</name>
</gene>
<comment type="similarity">
    <text evidence="5">Belongs to the G-protein coupled receptor 1 family.</text>
</comment>
<dbReference type="InterPro" id="IPR052954">
    <property type="entry name" value="GPCR-Ligand_Int"/>
</dbReference>
<dbReference type="InParanoid" id="A0A1S3HJD0"/>
<dbReference type="GO" id="GO:0004930">
    <property type="term" value="F:G protein-coupled receptor activity"/>
    <property type="evidence" value="ECO:0007669"/>
    <property type="project" value="UniProtKB-KW"/>
</dbReference>
<dbReference type="PANTHER" id="PTHR46641:SF2">
    <property type="entry name" value="FMRFAMIDE RECEPTOR"/>
    <property type="match status" value="1"/>
</dbReference>
<dbReference type="SUPFAM" id="SSF81321">
    <property type="entry name" value="Family A G protein-coupled receptor-like"/>
    <property type="match status" value="1"/>
</dbReference>
<feature type="transmembrane region" description="Helical" evidence="6">
    <location>
        <begin position="62"/>
        <end position="82"/>
    </location>
</feature>
<keyword evidence="5" id="KW-0297">G-protein coupled receptor</keyword>
<evidence type="ECO:0000256" key="5">
    <source>
        <dbReference type="RuleBase" id="RU000688"/>
    </source>
</evidence>
<accession>A0A1S3HJD0</accession>
<feature type="transmembrane region" description="Helical" evidence="6">
    <location>
        <begin position="295"/>
        <end position="317"/>
    </location>
</feature>
<proteinExistence type="inferred from homology"/>
<feature type="transmembrane region" description="Helical" evidence="6">
    <location>
        <begin position="149"/>
        <end position="165"/>
    </location>
</feature>
<evidence type="ECO:0000313" key="8">
    <source>
        <dbReference type="Proteomes" id="UP000085678"/>
    </source>
</evidence>
<dbReference type="OMA" id="RNSINCF"/>